<feature type="compositionally biased region" description="Polar residues" evidence="1">
    <location>
        <begin position="1"/>
        <end position="13"/>
    </location>
</feature>
<evidence type="ECO:0000313" key="3">
    <source>
        <dbReference type="Proteomes" id="UP000187203"/>
    </source>
</evidence>
<feature type="region of interest" description="Disordered" evidence="1">
    <location>
        <begin position="1"/>
        <end position="40"/>
    </location>
</feature>
<sequence>MSSKPGEETNPTTPAKEAYPTEEADPEEEERADFGALWCTSTPTTEIRSANLPRC</sequence>
<comment type="caution">
    <text evidence="2">The sequence shown here is derived from an EMBL/GenBank/DDBJ whole genome shotgun (WGS) entry which is preliminary data.</text>
</comment>
<dbReference type="EMBL" id="AWUE01018051">
    <property type="protein sequence ID" value="OMO82978.1"/>
    <property type="molecule type" value="Genomic_DNA"/>
</dbReference>
<organism evidence="2 3">
    <name type="scientific">Corchorus olitorius</name>
    <dbReference type="NCBI Taxonomy" id="93759"/>
    <lineage>
        <taxon>Eukaryota</taxon>
        <taxon>Viridiplantae</taxon>
        <taxon>Streptophyta</taxon>
        <taxon>Embryophyta</taxon>
        <taxon>Tracheophyta</taxon>
        <taxon>Spermatophyta</taxon>
        <taxon>Magnoliopsida</taxon>
        <taxon>eudicotyledons</taxon>
        <taxon>Gunneridae</taxon>
        <taxon>Pentapetalae</taxon>
        <taxon>rosids</taxon>
        <taxon>malvids</taxon>
        <taxon>Malvales</taxon>
        <taxon>Malvaceae</taxon>
        <taxon>Grewioideae</taxon>
        <taxon>Apeibeae</taxon>
        <taxon>Corchorus</taxon>
    </lineage>
</organism>
<dbReference type="AlphaFoldDB" id="A0A1R3IK56"/>
<evidence type="ECO:0000256" key="1">
    <source>
        <dbReference type="SAM" id="MobiDB-lite"/>
    </source>
</evidence>
<reference evidence="3" key="1">
    <citation type="submission" date="2013-09" db="EMBL/GenBank/DDBJ databases">
        <title>Corchorus olitorius genome sequencing.</title>
        <authorList>
            <person name="Alam M."/>
            <person name="Haque M.S."/>
            <person name="Islam M.S."/>
            <person name="Emdad E.M."/>
            <person name="Islam M.M."/>
            <person name="Ahmed B."/>
            <person name="Halim A."/>
            <person name="Hossen Q.M.M."/>
            <person name="Hossain M.Z."/>
            <person name="Ahmed R."/>
            <person name="Khan M.M."/>
            <person name="Islam R."/>
            <person name="Rashid M.M."/>
            <person name="Khan S.A."/>
            <person name="Rahman M.S."/>
            <person name="Alam M."/>
            <person name="Yahiya A.S."/>
            <person name="Khan M.S."/>
            <person name="Azam M.S."/>
            <person name="Haque T."/>
            <person name="Lashkar M.Z.H."/>
            <person name="Akhand A.I."/>
            <person name="Morshed G."/>
            <person name="Roy S."/>
            <person name="Uddin K.S."/>
            <person name="Rabeya T."/>
            <person name="Hossain A.S."/>
            <person name="Chowdhury A."/>
            <person name="Snigdha A.R."/>
            <person name="Mortoza M.S."/>
            <person name="Matin S.A."/>
            <person name="Hoque S.M.E."/>
            <person name="Islam M.K."/>
            <person name="Roy D.K."/>
            <person name="Haider R."/>
            <person name="Moosa M.M."/>
            <person name="Elias S.M."/>
            <person name="Hasan A.M."/>
            <person name="Jahan S."/>
            <person name="Shafiuddin M."/>
            <person name="Mahmood N."/>
            <person name="Shommy N.S."/>
        </authorList>
    </citation>
    <scope>NUCLEOTIDE SEQUENCE [LARGE SCALE GENOMIC DNA]</scope>
    <source>
        <strain evidence="3">cv. O-4</strain>
    </source>
</reference>
<keyword evidence="3" id="KW-1185">Reference proteome</keyword>
<protein>
    <submittedName>
        <fullName evidence="2">Uncharacterized protein</fullName>
    </submittedName>
</protein>
<name>A0A1R3IK56_9ROSI</name>
<feature type="compositionally biased region" description="Acidic residues" evidence="1">
    <location>
        <begin position="20"/>
        <end position="31"/>
    </location>
</feature>
<accession>A0A1R3IK56</accession>
<dbReference type="Proteomes" id="UP000187203">
    <property type="component" value="Unassembled WGS sequence"/>
</dbReference>
<proteinExistence type="predicted"/>
<evidence type="ECO:0000313" key="2">
    <source>
        <dbReference type="EMBL" id="OMO82978.1"/>
    </source>
</evidence>
<gene>
    <name evidence="2" type="ORF">COLO4_22746</name>
</gene>